<evidence type="ECO:0000259" key="1">
    <source>
        <dbReference type="PROSITE" id="PS50053"/>
    </source>
</evidence>
<accession>A0A087GB99</accession>
<keyword evidence="3" id="KW-1185">Reference proteome</keyword>
<dbReference type="OrthoDB" id="1090345at2759"/>
<organism evidence="2 3">
    <name type="scientific">Arabis alpina</name>
    <name type="common">Alpine rock-cress</name>
    <dbReference type="NCBI Taxonomy" id="50452"/>
    <lineage>
        <taxon>Eukaryota</taxon>
        <taxon>Viridiplantae</taxon>
        <taxon>Streptophyta</taxon>
        <taxon>Embryophyta</taxon>
        <taxon>Tracheophyta</taxon>
        <taxon>Spermatophyta</taxon>
        <taxon>Magnoliopsida</taxon>
        <taxon>eudicotyledons</taxon>
        <taxon>Gunneridae</taxon>
        <taxon>Pentapetalae</taxon>
        <taxon>rosids</taxon>
        <taxon>malvids</taxon>
        <taxon>Brassicales</taxon>
        <taxon>Brassicaceae</taxon>
        <taxon>Arabideae</taxon>
        <taxon>Arabis</taxon>
    </lineage>
</organism>
<dbReference type="CDD" id="cd01763">
    <property type="entry name" value="Ubl_SUMO_like"/>
    <property type="match status" value="1"/>
</dbReference>
<feature type="non-terminal residue" evidence="2">
    <location>
        <position position="100"/>
    </location>
</feature>
<dbReference type="PANTHER" id="PTHR10562">
    <property type="entry name" value="SMALL UBIQUITIN-RELATED MODIFIER"/>
    <property type="match status" value="1"/>
</dbReference>
<dbReference type="Pfam" id="PF11976">
    <property type="entry name" value="Rad60-SLD"/>
    <property type="match status" value="1"/>
</dbReference>
<dbReference type="AlphaFoldDB" id="A0A087GB99"/>
<proteinExistence type="predicted"/>
<dbReference type="Gramene" id="KFK27151">
    <property type="protein sequence ID" value="KFK27151"/>
    <property type="gene ID" value="AALP_AA8G341800"/>
</dbReference>
<dbReference type="Gene3D" id="3.10.20.90">
    <property type="entry name" value="Phosphatidylinositol 3-kinase Catalytic Subunit, Chain A, domain 1"/>
    <property type="match status" value="1"/>
</dbReference>
<evidence type="ECO:0000313" key="3">
    <source>
        <dbReference type="Proteomes" id="UP000029120"/>
    </source>
</evidence>
<feature type="domain" description="Ubiquitin-like" evidence="1">
    <location>
        <begin position="14"/>
        <end position="92"/>
    </location>
</feature>
<name>A0A087GB99_ARAAL</name>
<evidence type="ECO:0000313" key="2">
    <source>
        <dbReference type="EMBL" id="KFK27151.1"/>
    </source>
</evidence>
<dbReference type="InterPro" id="IPR022617">
    <property type="entry name" value="Rad60/SUMO-like_dom"/>
</dbReference>
<gene>
    <name evidence="2" type="ordered locus">AALP_Aa8g341800</name>
</gene>
<dbReference type="EMBL" id="CM002876">
    <property type="protein sequence ID" value="KFK27151.1"/>
    <property type="molecule type" value="Genomic_DNA"/>
</dbReference>
<dbReference type="OMA" id="KMMHAYS"/>
<dbReference type="InterPro" id="IPR029071">
    <property type="entry name" value="Ubiquitin-like_domsf"/>
</dbReference>
<dbReference type="eggNOG" id="KOG1769">
    <property type="taxonomic scope" value="Eukaryota"/>
</dbReference>
<protein>
    <recommendedName>
        <fullName evidence="1">Ubiquitin-like domain-containing protein</fullName>
    </recommendedName>
</protein>
<dbReference type="SUPFAM" id="SSF54236">
    <property type="entry name" value="Ubiquitin-like"/>
    <property type="match status" value="1"/>
</dbReference>
<dbReference type="Proteomes" id="UP000029120">
    <property type="component" value="Chromosome 8"/>
</dbReference>
<dbReference type="InterPro" id="IPR000626">
    <property type="entry name" value="Ubiquitin-like_dom"/>
</dbReference>
<reference evidence="3" key="1">
    <citation type="journal article" date="2015" name="Nat. Plants">
        <title>Genome expansion of Arabis alpina linked with retrotransposition and reduced symmetric DNA methylation.</title>
        <authorList>
            <person name="Willing E.M."/>
            <person name="Rawat V."/>
            <person name="Mandakova T."/>
            <person name="Maumus F."/>
            <person name="James G.V."/>
            <person name="Nordstroem K.J."/>
            <person name="Becker C."/>
            <person name="Warthmann N."/>
            <person name="Chica C."/>
            <person name="Szarzynska B."/>
            <person name="Zytnicki M."/>
            <person name="Albani M.C."/>
            <person name="Kiefer C."/>
            <person name="Bergonzi S."/>
            <person name="Castaings L."/>
            <person name="Mateos J.L."/>
            <person name="Berns M.C."/>
            <person name="Bujdoso N."/>
            <person name="Piofczyk T."/>
            <person name="de Lorenzo L."/>
            <person name="Barrero-Sicilia C."/>
            <person name="Mateos I."/>
            <person name="Piednoel M."/>
            <person name="Hagmann J."/>
            <person name="Chen-Min-Tao R."/>
            <person name="Iglesias-Fernandez R."/>
            <person name="Schuster S.C."/>
            <person name="Alonso-Blanco C."/>
            <person name="Roudier F."/>
            <person name="Carbonero P."/>
            <person name="Paz-Ares J."/>
            <person name="Davis S.J."/>
            <person name="Pecinka A."/>
            <person name="Quesneville H."/>
            <person name="Colot V."/>
            <person name="Lysak M.A."/>
            <person name="Weigel D."/>
            <person name="Coupland G."/>
            <person name="Schneeberger K."/>
        </authorList>
    </citation>
    <scope>NUCLEOTIDE SEQUENCE [LARGE SCALE GENOMIC DNA]</scope>
    <source>
        <strain evidence="3">cv. Pajares</strain>
    </source>
</reference>
<dbReference type="PROSITE" id="PS50053">
    <property type="entry name" value="UBIQUITIN_2"/>
    <property type="match status" value="1"/>
</dbReference>
<sequence>MSTSGEKTPSVPSTHVTLKVQMNQDEKCIYIRVKRDVGLHTMMEAFCIKVGGQMSHFIFCFDGDRINRNQTANELELEDGDEIDVFGHQMGGFSLCGRHY</sequence>